<dbReference type="SUPFAM" id="SSF53756">
    <property type="entry name" value="UDP-Glycosyltransferase/glycogen phosphorylase"/>
    <property type="match status" value="1"/>
</dbReference>
<feature type="domain" description="Glycosyltransferase subfamily 4-like N-terminal" evidence="1">
    <location>
        <begin position="13"/>
        <end position="217"/>
    </location>
</feature>
<dbReference type="AlphaFoldDB" id="A0A928Z101"/>
<evidence type="ECO:0000313" key="2">
    <source>
        <dbReference type="EMBL" id="MBE9028801.1"/>
    </source>
</evidence>
<dbReference type="InterPro" id="IPR028098">
    <property type="entry name" value="Glyco_trans_4-like_N"/>
</dbReference>
<gene>
    <name evidence="2" type="ORF">IQ266_03380</name>
</gene>
<name>A0A928Z101_9CYAN</name>
<accession>A0A928Z101</accession>
<evidence type="ECO:0000313" key="3">
    <source>
        <dbReference type="Proteomes" id="UP000625316"/>
    </source>
</evidence>
<dbReference type="CDD" id="cd03825">
    <property type="entry name" value="GT4_WcaC-like"/>
    <property type="match status" value="1"/>
</dbReference>
<organism evidence="2 3">
    <name type="scientific">Romeriopsis navalis LEGE 11480</name>
    <dbReference type="NCBI Taxonomy" id="2777977"/>
    <lineage>
        <taxon>Bacteria</taxon>
        <taxon>Bacillati</taxon>
        <taxon>Cyanobacteriota</taxon>
        <taxon>Cyanophyceae</taxon>
        <taxon>Leptolyngbyales</taxon>
        <taxon>Leptolyngbyaceae</taxon>
        <taxon>Romeriopsis</taxon>
        <taxon>Romeriopsis navalis</taxon>
    </lineage>
</organism>
<dbReference type="InterPro" id="IPR050194">
    <property type="entry name" value="Glycosyltransferase_grp1"/>
</dbReference>
<dbReference type="Gene3D" id="3.40.50.2000">
    <property type="entry name" value="Glycogen Phosphorylase B"/>
    <property type="match status" value="2"/>
</dbReference>
<comment type="caution">
    <text evidence="2">The sequence shown here is derived from an EMBL/GenBank/DDBJ whole genome shotgun (WGS) entry which is preliminary data.</text>
</comment>
<dbReference type="Proteomes" id="UP000625316">
    <property type="component" value="Unassembled WGS sequence"/>
</dbReference>
<proteinExistence type="predicted"/>
<protein>
    <submittedName>
        <fullName evidence="2">Glycosyltransferase family 4 protein</fullName>
    </submittedName>
</protein>
<keyword evidence="3" id="KW-1185">Reference proteome</keyword>
<dbReference type="PANTHER" id="PTHR45947">
    <property type="entry name" value="SULFOQUINOVOSYL TRANSFERASE SQD2"/>
    <property type="match status" value="1"/>
</dbReference>
<reference evidence="2" key="1">
    <citation type="submission" date="2020-10" db="EMBL/GenBank/DDBJ databases">
        <authorList>
            <person name="Castelo-Branco R."/>
            <person name="Eusebio N."/>
            <person name="Adriana R."/>
            <person name="Vieira A."/>
            <person name="Brugerolle De Fraissinette N."/>
            <person name="Rezende De Castro R."/>
            <person name="Schneider M.P."/>
            <person name="Vasconcelos V."/>
            <person name="Leao P.N."/>
        </authorList>
    </citation>
    <scope>NUCLEOTIDE SEQUENCE</scope>
    <source>
        <strain evidence="2">LEGE 11480</strain>
    </source>
</reference>
<dbReference type="EMBL" id="JADEXQ010000007">
    <property type="protein sequence ID" value="MBE9028801.1"/>
    <property type="molecule type" value="Genomic_DNA"/>
</dbReference>
<dbReference type="RefSeq" id="WP_264323624.1">
    <property type="nucleotide sequence ID" value="NZ_JADEXQ010000007.1"/>
</dbReference>
<dbReference type="Pfam" id="PF13439">
    <property type="entry name" value="Glyco_transf_4"/>
    <property type="match status" value="1"/>
</dbReference>
<dbReference type="GO" id="GO:0016757">
    <property type="term" value="F:glycosyltransferase activity"/>
    <property type="evidence" value="ECO:0007669"/>
    <property type="project" value="TreeGrafter"/>
</dbReference>
<dbReference type="Pfam" id="PF13692">
    <property type="entry name" value="Glyco_trans_1_4"/>
    <property type="match status" value="1"/>
</dbReference>
<dbReference type="PANTHER" id="PTHR45947:SF3">
    <property type="entry name" value="SULFOQUINOVOSYL TRANSFERASE SQD2"/>
    <property type="match status" value="1"/>
</dbReference>
<evidence type="ECO:0000259" key="1">
    <source>
        <dbReference type="Pfam" id="PF13439"/>
    </source>
</evidence>
<sequence>MKALLLNTYDSAGGAARAAARLHQGLRQNGIEAQMLTQAKTGQDASIHAPQTRLAQGIAHARLSLDALPLKAYRQRANSMFSVQWLPERLAHQVQQINPDIINIHWINEAFVRIETLAKLRRPIVWSLHDMWTFTGGCHYTYECDRYHAQCGACPQLKSHTSSDLSHRIWKRKQRAWRHSDLTIVALSQWLGKAAQSSSLLRDQRVEIIPNGIDTDRFQPLDQRIARQVLRLPQDKQLVLFGAMAATSDRRKGFHLLQPALTQLSQNGWHDRLELIVCGSDRPDNPPEFGLPVHYLGRFQDDLSLALLYAAADVFVLPSTQENLSNMVMESLACGTPTVGFNIGGNPDLIEHQRNGYLARPYEIDDLAQGIAWVLQSPDRKQQLRVRSRAKVEQEFTQAIQAQRYQTLFEQLLPASGRTPHHA</sequence>